<comment type="caution">
    <text evidence="1">The sequence shown here is derived from an EMBL/GenBank/DDBJ whole genome shotgun (WGS) entry which is preliminary data.</text>
</comment>
<dbReference type="Proteomes" id="UP000309997">
    <property type="component" value="Unassembled WGS sequence"/>
</dbReference>
<reference evidence="1 2" key="1">
    <citation type="journal article" date="2024" name="Plant Biotechnol. J.">
        <title>Genome and CRISPR/Cas9 system of a widespread forest tree (Populus alba) in the world.</title>
        <authorList>
            <person name="Liu Y.J."/>
            <person name="Jiang P.F."/>
            <person name="Han X.M."/>
            <person name="Li X.Y."/>
            <person name="Wang H.M."/>
            <person name="Wang Y.J."/>
            <person name="Wang X.X."/>
            <person name="Zeng Q.Y."/>
        </authorList>
    </citation>
    <scope>NUCLEOTIDE SEQUENCE [LARGE SCALE GENOMIC DNA]</scope>
    <source>
        <strain evidence="2">cv. PAL-ZL1</strain>
    </source>
</reference>
<name>A0ACC4AI60_POPAL</name>
<evidence type="ECO:0000313" key="2">
    <source>
        <dbReference type="Proteomes" id="UP000309997"/>
    </source>
</evidence>
<organism evidence="1 2">
    <name type="scientific">Populus alba</name>
    <name type="common">White poplar</name>
    <dbReference type="NCBI Taxonomy" id="43335"/>
    <lineage>
        <taxon>Eukaryota</taxon>
        <taxon>Viridiplantae</taxon>
        <taxon>Streptophyta</taxon>
        <taxon>Embryophyta</taxon>
        <taxon>Tracheophyta</taxon>
        <taxon>Spermatophyta</taxon>
        <taxon>Magnoliopsida</taxon>
        <taxon>eudicotyledons</taxon>
        <taxon>Gunneridae</taxon>
        <taxon>Pentapetalae</taxon>
        <taxon>rosids</taxon>
        <taxon>fabids</taxon>
        <taxon>Malpighiales</taxon>
        <taxon>Salicaceae</taxon>
        <taxon>Saliceae</taxon>
        <taxon>Populus</taxon>
    </lineage>
</organism>
<proteinExistence type="predicted"/>
<dbReference type="EMBL" id="RCHU02000019">
    <property type="protein sequence ID" value="KAL3565857.1"/>
    <property type="molecule type" value="Genomic_DNA"/>
</dbReference>
<gene>
    <name evidence="1" type="ORF">D5086_033903</name>
</gene>
<evidence type="ECO:0000313" key="1">
    <source>
        <dbReference type="EMBL" id="KAL3565857.1"/>
    </source>
</evidence>
<keyword evidence="2" id="KW-1185">Reference proteome</keyword>
<sequence>MWLCGMMGLKRNSRNEAVEMVARMEIREKRSGWGKEVHAPSLSVDAEDSDQSDMIYCIRTTCSAASITTAGIAFCSHQNNLSKSSLMKQNATARTFDE</sequence>
<protein>
    <submittedName>
        <fullName evidence="1">Uncharacterized protein</fullName>
    </submittedName>
</protein>
<accession>A0ACC4AI60</accession>